<evidence type="ECO:0000313" key="8">
    <source>
        <dbReference type="EMBL" id="KAL1841935.1"/>
    </source>
</evidence>
<feature type="compositionally biased region" description="Low complexity" evidence="5">
    <location>
        <begin position="608"/>
        <end position="624"/>
    </location>
</feature>
<feature type="compositionally biased region" description="Low complexity" evidence="5">
    <location>
        <begin position="121"/>
        <end position="145"/>
    </location>
</feature>
<gene>
    <name evidence="8" type="ORF">VTJ49DRAFT_6326</name>
</gene>
<sequence length="747" mass="81044">MADNRPSSAPPGLQDDDAPLSVNLQIISPSAGVGNLRFPDLPATTTLQQLKQRIRESVASRPADEHQRLIHRGRMLARDTDTLLDIFGEEAIRSNEQQTIHLVVRDTGDHPPQPSEPVQRPNASASARNPSRAASAAAATTTTATWPGTTPIALPQLPQLVNLPSHIQQQILHHQQVLQQQQMMHRVQQQEVYRQMQMLAQQQNQRAAAQQGPQDGSNNAPGGQAADQTGGRNSPVGQTYRTVTREGVGPDGQRYSIRFTVNEAIASPVAHPRPAAPGPTSDPIGQRPLSAADVRNMMHGADATRAAQAMANAMQRNASGGHPASMAADLAQFNFNTPIQPIQPGVTTPIFPGLSRNASRAGTPDITLRSVSRGSNTGHSSQQQPSQGQPEVYLLSSPTGPRAVLIHGGADIYTSYTTITNRPPAYRPLAPSSTFPDPYRVEVHFGQAAPTTTTQTPPQPQQQQQQQPYRPPSPLVPQQPLPQARNEPQPAIRRRPVGAPAAPAAAPPAQQEQAAAPRLNHPGNPGVAPLVAAAWPHIWLVIRLVAFAWWFSYTNPSWERWLSLAVAFLVVLAINTGIFNGVVDNAFHPVREQLEGMLPLADRDREQQQQQQQQQGQQGQQQNQPAGEPDPAQLAARLVAQRRMQNGTWLGDQLRRIERAGILFLASFAPGVAERHIQQIEERERAERRAAEQARAAAAAAAAASAAANTAETTTEGQERREGEQMEQQPRAQAQPEMQAQPRLIDV</sequence>
<feature type="region of interest" description="Disordered" evidence="5">
    <location>
        <begin position="603"/>
        <end position="630"/>
    </location>
</feature>
<keyword evidence="9" id="KW-1185">Reference proteome</keyword>
<evidence type="ECO:0000313" key="9">
    <source>
        <dbReference type="Proteomes" id="UP001583172"/>
    </source>
</evidence>
<comment type="subcellular location">
    <subcellularLocation>
        <location evidence="1">Membrane</location>
    </subcellularLocation>
</comment>
<dbReference type="Proteomes" id="UP001583172">
    <property type="component" value="Unassembled WGS sequence"/>
</dbReference>
<keyword evidence="4 6" id="KW-0472">Membrane</keyword>
<keyword evidence="2 6" id="KW-0812">Transmembrane</keyword>
<feature type="compositionally biased region" description="Pro residues" evidence="5">
    <location>
        <begin position="469"/>
        <end position="480"/>
    </location>
</feature>
<feature type="compositionally biased region" description="Low complexity" evidence="5">
    <location>
        <begin position="693"/>
        <end position="716"/>
    </location>
</feature>
<feature type="transmembrane region" description="Helical" evidence="6">
    <location>
        <begin position="527"/>
        <end position="549"/>
    </location>
</feature>
<evidence type="ECO:0000259" key="7">
    <source>
        <dbReference type="PROSITE" id="PS50053"/>
    </source>
</evidence>
<evidence type="ECO:0000256" key="1">
    <source>
        <dbReference type="ARBA" id="ARBA00004370"/>
    </source>
</evidence>
<dbReference type="InterPro" id="IPR000626">
    <property type="entry name" value="Ubiquitin-like_dom"/>
</dbReference>
<dbReference type="PANTHER" id="PTHR12943:SF27">
    <property type="entry name" value="HOMOCYSTEINE-INDUCED ENDOPLASMIC RETICULUM PROTEIN, ISOFORM A"/>
    <property type="match status" value="1"/>
</dbReference>
<feature type="compositionally biased region" description="Low complexity" evidence="5">
    <location>
        <begin position="380"/>
        <end position="390"/>
    </location>
</feature>
<feature type="region of interest" description="Disordered" evidence="5">
    <location>
        <begin position="106"/>
        <end position="150"/>
    </location>
</feature>
<dbReference type="Gene3D" id="3.10.20.90">
    <property type="entry name" value="Phosphatidylinositol 3-kinase Catalytic Subunit, Chain A, domain 1"/>
    <property type="match status" value="1"/>
</dbReference>
<reference evidence="8 9" key="1">
    <citation type="journal article" date="2024" name="Commun. Biol.">
        <title>Comparative genomic analysis of thermophilic fungi reveals convergent evolutionary adaptations and gene losses.</title>
        <authorList>
            <person name="Steindorff A.S."/>
            <person name="Aguilar-Pontes M.V."/>
            <person name="Robinson A.J."/>
            <person name="Andreopoulos B."/>
            <person name="LaButti K."/>
            <person name="Kuo A."/>
            <person name="Mondo S."/>
            <person name="Riley R."/>
            <person name="Otillar R."/>
            <person name="Haridas S."/>
            <person name="Lipzen A."/>
            <person name="Grimwood J."/>
            <person name="Schmutz J."/>
            <person name="Clum A."/>
            <person name="Reid I.D."/>
            <person name="Moisan M.C."/>
            <person name="Butler G."/>
            <person name="Nguyen T.T.M."/>
            <person name="Dewar K."/>
            <person name="Conant G."/>
            <person name="Drula E."/>
            <person name="Henrissat B."/>
            <person name="Hansel C."/>
            <person name="Singer S."/>
            <person name="Hutchinson M.I."/>
            <person name="de Vries R.P."/>
            <person name="Natvig D.O."/>
            <person name="Powell A.J."/>
            <person name="Tsang A."/>
            <person name="Grigoriev I.V."/>
        </authorList>
    </citation>
    <scope>NUCLEOTIDE SEQUENCE [LARGE SCALE GENOMIC DNA]</scope>
    <source>
        <strain evidence="8 9">CBS 620.91</strain>
    </source>
</reference>
<dbReference type="InterPro" id="IPR029071">
    <property type="entry name" value="Ubiquitin-like_domsf"/>
</dbReference>
<comment type="caution">
    <text evidence="8">The sequence shown here is derived from an EMBL/GenBank/DDBJ whole genome shotgun (WGS) entry which is preliminary data.</text>
</comment>
<feature type="transmembrane region" description="Helical" evidence="6">
    <location>
        <begin position="561"/>
        <end position="583"/>
    </location>
</feature>
<accession>A0ABR3VJ69</accession>
<organism evidence="8 9">
    <name type="scientific">Humicola insolens</name>
    <name type="common">Soft-rot fungus</name>
    <dbReference type="NCBI Taxonomy" id="85995"/>
    <lineage>
        <taxon>Eukaryota</taxon>
        <taxon>Fungi</taxon>
        <taxon>Dikarya</taxon>
        <taxon>Ascomycota</taxon>
        <taxon>Pezizomycotina</taxon>
        <taxon>Sordariomycetes</taxon>
        <taxon>Sordariomycetidae</taxon>
        <taxon>Sordariales</taxon>
        <taxon>Chaetomiaceae</taxon>
        <taxon>Mycothermus</taxon>
    </lineage>
</organism>
<feature type="region of interest" description="Disordered" evidence="5">
    <location>
        <begin position="1"/>
        <end position="20"/>
    </location>
</feature>
<feature type="region of interest" description="Disordered" evidence="5">
    <location>
        <begin position="450"/>
        <end position="521"/>
    </location>
</feature>
<evidence type="ECO:0000256" key="5">
    <source>
        <dbReference type="SAM" id="MobiDB-lite"/>
    </source>
</evidence>
<dbReference type="SUPFAM" id="SSF54236">
    <property type="entry name" value="Ubiquitin-like"/>
    <property type="match status" value="1"/>
</dbReference>
<dbReference type="PROSITE" id="PS50053">
    <property type="entry name" value="UBIQUITIN_2"/>
    <property type="match status" value="1"/>
</dbReference>
<name>A0ABR3VJ69_HUMIN</name>
<feature type="compositionally biased region" description="Basic and acidic residues" evidence="5">
    <location>
        <begin position="683"/>
        <end position="692"/>
    </location>
</feature>
<evidence type="ECO:0000256" key="4">
    <source>
        <dbReference type="ARBA" id="ARBA00023136"/>
    </source>
</evidence>
<proteinExistence type="predicted"/>
<feature type="region of interest" description="Disordered" evidence="5">
    <location>
        <begin position="683"/>
        <end position="747"/>
    </location>
</feature>
<protein>
    <recommendedName>
        <fullName evidence="7">Ubiquitin-like domain-containing protein</fullName>
    </recommendedName>
</protein>
<feature type="region of interest" description="Disordered" evidence="5">
    <location>
        <begin position="344"/>
        <end position="396"/>
    </location>
</feature>
<feature type="compositionally biased region" description="Polar residues" evidence="5">
    <location>
        <begin position="369"/>
        <end position="379"/>
    </location>
</feature>
<feature type="compositionally biased region" description="Low complexity" evidence="5">
    <location>
        <begin position="450"/>
        <end position="468"/>
    </location>
</feature>
<feature type="compositionally biased region" description="Low complexity" evidence="5">
    <location>
        <begin position="499"/>
        <end position="517"/>
    </location>
</feature>
<feature type="domain" description="Ubiquitin-like" evidence="7">
    <location>
        <begin position="20"/>
        <end position="109"/>
    </location>
</feature>
<feature type="region of interest" description="Disordered" evidence="5">
    <location>
        <begin position="268"/>
        <end position="288"/>
    </location>
</feature>
<feature type="region of interest" description="Disordered" evidence="5">
    <location>
        <begin position="203"/>
        <end position="254"/>
    </location>
</feature>
<dbReference type="EMBL" id="JAZGSY010000059">
    <property type="protein sequence ID" value="KAL1841935.1"/>
    <property type="molecule type" value="Genomic_DNA"/>
</dbReference>
<feature type="compositionally biased region" description="Polar residues" evidence="5">
    <location>
        <begin position="212"/>
        <end position="242"/>
    </location>
</feature>
<dbReference type="PANTHER" id="PTHR12943">
    <property type="entry name" value="HOMOCYSTEINE-RESPONSIVE ENDOPLASMIC RETICULUM-RESIDENT UNIQUITIN-LIKE DOMAIN HERPUD PROTEIN FAMILY MEMBER"/>
    <property type="match status" value="1"/>
</dbReference>
<evidence type="ECO:0000256" key="2">
    <source>
        <dbReference type="ARBA" id="ARBA00022692"/>
    </source>
</evidence>
<evidence type="ECO:0000256" key="3">
    <source>
        <dbReference type="ARBA" id="ARBA00022989"/>
    </source>
</evidence>
<keyword evidence="3 6" id="KW-1133">Transmembrane helix</keyword>
<evidence type="ECO:0000256" key="6">
    <source>
        <dbReference type="SAM" id="Phobius"/>
    </source>
</evidence>
<dbReference type="InterPro" id="IPR039751">
    <property type="entry name" value="HERPUD1/2"/>
</dbReference>